<dbReference type="PANTHER" id="PTHR30222:SF2">
    <property type="entry name" value="ABC TRANSPORTER SUBSTRATE-BINDING PROTEIN"/>
    <property type="match status" value="1"/>
</dbReference>
<dbReference type="EMBL" id="SIMR01000001">
    <property type="protein sequence ID" value="TBC14768.1"/>
    <property type="molecule type" value="Genomic_DNA"/>
</dbReference>
<gene>
    <name evidence="4" type="ORF">ELH40_07320</name>
</gene>
<evidence type="ECO:0000313" key="4">
    <source>
        <dbReference type="EMBL" id="TBC14768.1"/>
    </source>
</evidence>
<dbReference type="PANTHER" id="PTHR30222">
    <property type="entry name" value="SPERMIDINE/PUTRESCINE-BINDING PERIPLASMIC PROTEIN"/>
    <property type="match status" value="1"/>
</dbReference>
<sequence length="351" mass="38076">MKSACRALIIGAAILATTSLTATASAIARDLTVVSWGGNFQDAQREIYFKPFAAKVSKPVLDEAWDGGIGVLQAKVKAGVPNWDVVEVEAEELALGCSDGIYEKIDWDKLGGKDKFMPEAVSDCGVGAMVWSTAIAYDGAKLAEGPKSWSDFWDVKKFPGKRALRKSAKYTLEFALLADGVAKDDVYDVLATPEGVDRAFKKLDELRPNLVWWEAGAQPLQLLASGEVVMTSAYNGRITGINRSEKKNFKVVWPGSIYAIDSWVILKGAENKDAAQDFIAFASKADNMVKLPSYIAYGLPNSEAAAKVTPEFAADLPTDSSNISEAIALNVDFWIDNSEALTQRFNAWLAQ</sequence>
<evidence type="ECO:0000256" key="1">
    <source>
        <dbReference type="ARBA" id="ARBA00022729"/>
    </source>
</evidence>
<dbReference type="Gene3D" id="3.40.190.10">
    <property type="entry name" value="Periplasmic binding protein-like II"/>
    <property type="match status" value="2"/>
</dbReference>
<dbReference type="AlphaFoldDB" id="A0AB38I240"/>
<comment type="caution">
    <text evidence="4">The sequence shown here is derived from an EMBL/GenBank/DDBJ whole genome shotgun (WGS) entry which is preliminary data.</text>
</comment>
<organism evidence="4 5">
    <name type="scientific">Rhizobium ruizarguesonis</name>
    <dbReference type="NCBI Taxonomy" id="2081791"/>
    <lineage>
        <taxon>Bacteria</taxon>
        <taxon>Pseudomonadati</taxon>
        <taxon>Pseudomonadota</taxon>
        <taxon>Alphaproteobacteria</taxon>
        <taxon>Hyphomicrobiales</taxon>
        <taxon>Rhizobiaceae</taxon>
        <taxon>Rhizobium/Agrobacterium group</taxon>
        <taxon>Rhizobium</taxon>
    </lineage>
</organism>
<evidence type="ECO:0000256" key="2">
    <source>
        <dbReference type="ARBA" id="ARBA00022764"/>
    </source>
</evidence>
<dbReference type="RefSeq" id="WP_018485497.1">
    <property type="nucleotide sequence ID" value="NZ_SIMR01000001.1"/>
</dbReference>
<dbReference type="InterPro" id="IPR006059">
    <property type="entry name" value="SBP"/>
</dbReference>
<keyword evidence="2" id="KW-0574">Periplasm</keyword>
<feature type="signal peptide" evidence="3">
    <location>
        <begin position="1"/>
        <end position="24"/>
    </location>
</feature>
<name>A0AB38I240_9HYPH</name>
<dbReference type="CDD" id="cd13589">
    <property type="entry name" value="PBP2_polyamine_RpCGA009"/>
    <property type="match status" value="1"/>
</dbReference>
<accession>A0AB38I240</accession>
<dbReference type="Pfam" id="PF13416">
    <property type="entry name" value="SBP_bac_8"/>
    <property type="match status" value="1"/>
</dbReference>
<reference evidence="4 5" key="1">
    <citation type="submission" date="2019-02" db="EMBL/GenBank/DDBJ databases">
        <title>The genomic architecture of introgression among sibling species of bacteria.</title>
        <authorList>
            <person name="Cavassim M.I.A."/>
            <person name="Moeskjaer S."/>
            <person name="Moslemi C."/>
            <person name="Fields B."/>
            <person name="Bachmann A."/>
            <person name="Vilhjalmsson B."/>
            <person name="Schierup M.H."/>
            <person name="Young J.P.W."/>
            <person name="Andersen S.U."/>
        </authorList>
    </citation>
    <scope>NUCLEOTIDE SEQUENCE [LARGE SCALE GENOMIC DNA]</scope>
    <source>
        <strain evidence="4 5">SM92</strain>
    </source>
</reference>
<dbReference type="Proteomes" id="UP000294215">
    <property type="component" value="Unassembled WGS sequence"/>
</dbReference>
<protein>
    <submittedName>
        <fullName evidence="4">ABC transporter substrate-binding protein</fullName>
    </submittedName>
</protein>
<proteinExistence type="predicted"/>
<evidence type="ECO:0000313" key="5">
    <source>
        <dbReference type="Proteomes" id="UP000294215"/>
    </source>
</evidence>
<keyword evidence="1 3" id="KW-0732">Signal</keyword>
<feature type="chain" id="PRO_5044347427" evidence="3">
    <location>
        <begin position="25"/>
        <end position="351"/>
    </location>
</feature>
<evidence type="ECO:0000256" key="3">
    <source>
        <dbReference type="SAM" id="SignalP"/>
    </source>
</evidence>
<dbReference type="SUPFAM" id="SSF53850">
    <property type="entry name" value="Periplasmic binding protein-like II"/>
    <property type="match status" value="1"/>
</dbReference>